<reference evidence="4" key="2">
    <citation type="journal article" date="2012" name="PLoS ONE">
        <title>A Deeply Branching Thermophilic Bacterium with an Ancient Acetyl-CoA Pathway Dominates a Subsurface Ecosystem.</title>
        <authorList>
            <person name="Takami H."/>
            <person name="Noguchi H."/>
            <person name="Takaki Y."/>
            <person name="Uchiyama I."/>
            <person name="Toyoda A."/>
            <person name="Nishi S."/>
            <person name="Chee G.-J."/>
            <person name="Arai W."/>
            <person name="Nunoura T."/>
            <person name="Itoh T."/>
            <person name="Hattori M."/>
            <person name="Takai K."/>
        </authorList>
    </citation>
    <scope>NUCLEOTIDE SEQUENCE</scope>
</reference>
<proteinExistence type="predicted"/>
<keyword evidence="2" id="KW-1015">Disulfide bond</keyword>
<sequence length="79" mass="8954">MKIEILGSGCPKCFETERRVQKVVQELGIQAEIVHVYDMMEIARRRVMFTPAVAIDGEVKLSGHVPSEEELKRLLSQKA</sequence>
<organism evidence="4">
    <name type="scientific">uncultured Acetothermia bacterium</name>
    <dbReference type="NCBI Taxonomy" id="236499"/>
    <lineage>
        <taxon>Bacteria</taxon>
        <taxon>Candidatus Bipolaricaulota</taxon>
        <taxon>environmental samples</taxon>
    </lineage>
</organism>
<dbReference type="InterPro" id="IPR012336">
    <property type="entry name" value="Thioredoxin-like_fold"/>
</dbReference>
<dbReference type="InterPro" id="IPR036249">
    <property type="entry name" value="Thioredoxin-like_sf"/>
</dbReference>
<dbReference type="PANTHER" id="PTHR36450:SF1">
    <property type="entry name" value="THIOREDOXIN"/>
    <property type="match status" value="1"/>
</dbReference>
<evidence type="ECO:0000256" key="2">
    <source>
        <dbReference type="PIRSR" id="PIRSR037031-51"/>
    </source>
</evidence>
<dbReference type="SUPFAM" id="SSF52833">
    <property type="entry name" value="Thioredoxin-like"/>
    <property type="match status" value="1"/>
</dbReference>
<feature type="active site" description="Nucleophile" evidence="1">
    <location>
        <position position="13"/>
    </location>
</feature>
<dbReference type="Gene3D" id="3.40.30.10">
    <property type="entry name" value="Glutaredoxin"/>
    <property type="match status" value="1"/>
</dbReference>
<protein>
    <submittedName>
        <fullName evidence="4">Redox-active disulfide protein 2</fullName>
    </submittedName>
</protein>
<dbReference type="InterPro" id="IPR005243">
    <property type="entry name" value="THIRX-like_proc"/>
</dbReference>
<evidence type="ECO:0000256" key="1">
    <source>
        <dbReference type="PIRSR" id="PIRSR037031-50"/>
    </source>
</evidence>
<dbReference type="PIRSF" id="PIRSF037031">
    <property type="entry name" value="Redox_disulphide_2"/>
    <property type="match status" value="1"/>
</dbReference>
<evidence type="ECO:0000313" key="4">
    <source>
        <dbReference type="EMBL" id="BAL57921.1"/>
    </source>
</evidence>
<dbReference type="EMBL" id="AP011788">
    <property type="protein sequence ID" value="BAL57921.1"/>
    <property type="molecule type" value="Genomic_DNA"/>
</dbReference>
<accession>H5SP35</accession>
<dbReference type="AlphaFoldDB" id="H5SP35"/>
<gene>
    <name evidence="4" type="ORF">HGMM_F52F12C24</name>
</gene>
<feature type="domain" description="Thioredoxin-like fold" evidence="3">
    <location>
        <begin position="1"/>
        <end position="75"/>
    </location>
</feature>
<feature type="active site" description="Nucleophile" evidence="1">
    <location>
        <position position="10"/>
    </location>
</feature>
<feature type="disulfide bond" description="Redox-active" evidence="2">
    <location>
        <begin position="10"/>
        <end position="13"/>
    </location>
</feature>
<dbReference type="Pfam" id="PF13192">
    <property type="entry name" value="Thioredoxin_3"/>
    <property type="match status" value="1"/>
</dbReference>
<name>H5SP35_9BACT</name>
<evidence type="ECO:0000259" key="3">
    <source>
        <dbReference type="Pfam" id="PF13192"/>
    </source>
</evidence>
<keyword evidence="2" id="KW-0676">Redox-active center</keyword>
<dbReference type="NCBIfam" id="TIGR00412">
    <property type="entry name" value="redox_disulf_2"/>
    <property type="match status" value="1"/>
</dbReference>
<reference evidence="4" key="1">
    <citation type="journal article" date="2005" name="Environ. Microbiol.">
        <title>Genetic and functional properties of uncultivated thermophilic crenarchaeotes from a subsurface gold mine as revealed by analysis of genome fragments.</title>
        <authorList>
            <person name="Nunoura T."/>
            <person name="Hirayama H."/>
            <person name="Takami H."/>
            <person name="Oida H."/>
            <person name="Nishi S."/>
            <person name="Shimamura S."/>
            <person name="Suzuki Y."/>
            <person name="Inagaki F."/>
            <person name="Takai K."/>
            <person name="Nealson K.H."/>
            <person name="Horikoshi K."/>
        </authorList>
    </citation>
    <scope>NUCLEOTIDE SEQUENCE</scope>
</reference>
<dbReference type="PANTHER" id="PTHR36450">
    <property type="entry name" value="THIOREDOXIN"/>
    <property type="match status" value="1"/>
</dbReference>